<reference evidence="1" key="2">
    <citation type="submission" date="2025-09" db="UniProtKB">
        <authorList>
            <consortium name="EnsemblPlants"/>
        </authorList>
    </citation>
    <scope>IDENTIFICATION</scope>
</reference>
<accession>A0ACD5V104</accession>
<proteinExistence type="predicted"/>
<protein>
    <submittedName>
        <fullName evidence="1">Uncharacterized protein</fullName>
    </submittedName>
</protein>
<sequence length="508" mass="59543">MPLIHTISDHAPILLSMDGPVHRIKRTFKFENWWLKEHDFQQFARNEWRKTTHISFSQRTNKLARGLKVWCRKKKPLQQELTDLEEQINNLQMQPMQQQNFSLENSLVNRYENNLTKLTDYYMQRANKEWIKDGDRNTSFFHRAILKRRRKNTIFSTHICFLHANFDRPYIASQLPHDSNVYTNSVPDKQELWETLQEMKKNASPGPDGFNVEFYIATWSWIGDDVINLVRTFFIFGVMPAHINATHIVLIPKKLVSMVPADYRPIRLYNVVYKLIAKSLANRLKSHLPDYIHPSQQAFIQGRRISNNIIIAQEITHSFTLSSWKHQSFMLKIDLAKAFNRNISIWSTPWCSASTLVYDDLIIQPPNFIYPALFKDLWIPNQKRWNEELVDTIFRPDTAHIIKTTPIIDSNDADFLFWKLTENGICHAKSAYYACVQELYNSGEDKPQQPSPATTHLLSQVWKSKNIIPRIQTFAWRILRKALPTGARAGCFSKHISKTCCRCGLHED</sequence>
<organism evidence="1 2">
    <name type="scientific">Avena sativa</name>
    <name type="common">Oat</name>
    <dbReference type="NCBI Taxonomy" id="4498"/>
    <lineage>
        <taxon>Eukaryota</taxon>
        <taxon>Viridiplantae</taxon>
        <taxon>Streptophyta</taxon>
        <taxon>Embryophyta</taxon>
        <taxon>Tracheophyta</taxon>
        <taxon>Spermatophyta</taxon>
        <taxon>Magnoliopsida</taxon>
        <taxon>Liliopsida</taxon>
        <taxon>Poales</taxon>
        <taxon>Poaceae</taxon>
        <taxon>BOP clade</taxon>
        <taxon>Pooideae</taxon>
        <taxon>Poodae</taxon>
        <taxon>Poeae</taxon>
        <taxon>Poeae Chloroplast Group 1 (Aveneae type)</taxon>
        <taxon>Aveninae</taxon>
        <taxon>Avena</taxon>
    </lineage>
</organism>
<evidence type="ECO:0000313" key="2">
    <source>
        <dbReference type="Proteomes" id="UP001732700"/>
    </source>
</evidence>
<dbReference type="EnsemblPlants" id="AVESA.00010b.r2.2DG0345280.1">
    <property type="protein sequence ID" value="AVESA.00010b.r2.2DG0345280.1.CDS"/>
    <property type="gene ID" value="AVESA.00010b.r2.2DG0345280"/>
</dbReference>
<name>A0ACD5V104_AVESA</name>
<keyword evidence="2" id="KW-1185">Reference proteome</keyword>
<evidence type="ECO:0000313" key="1">
    <source>
        <dbReference type="EnsemblPlants" id="AVESA.00010b.r2.2DG0345280.1.CDS"/>
    </source>
</evidence>
<dbReference type="Proteomes" id="UP001732700">
    <property type="component" value="Chromosome 2D"/>
</dbReference>
<reference evidence="1" key="1">
    <citation type="submission" date="2021-05" db="EMBL/GenBank/DDBJ databases">
        <authorList>
            <person name="Scholz U."/>
            <person name="Mascher M."/>
            <person name="Fiebig A."/>
        </authorList>
    </citation>
    <scope>NUCLEOTIDE SEQUENCE [LARGE SCALE GENOMIC DNA]</scope>
</reference>